<protein>
    <submittedName>
        <fullName evidence="1">Uncharacterized protein</fullName>
    </submittedName>
</protein>
<keyword evidence="2" id="KW-1185">Reference proteome</keyword>
<evidence type="ECO:0000313" key="2">
    <source>
        <dbReference type="Proteomes" id="UP001558613"/>
    </source>
</evidence>
<dbReference type="EMBL" id="JAYMGO010000009">
    <property type="protein sequence ID" value="KAL1267354.1"/>
    <property type="molecule type" value="Genomic_DNA"/>
</dbReference>
<gene>
    <name evidence="1" type="ORF">QQF64_032717</name>
</gene>
<proteinExistence type="predicted"/>
<organism evidence="1 2">
    <name type="scientific">Cirrhinus molitorella</name>
    <name type="common">mud carp</name>
    <dbReference type="NCBI Taxonomy" id="172907"/>
    <lineage>
        <taxon>Eukaryota</taxon>
        <taxon>Metazoa</taxon>
        <taxon>Chordata</taxon>
        <taxon>Craniata</taxon>
        <taxon>Vertebrata</taxon>
        <taxon>Euteleostomi</taxon>
        <taxon>Actinopterygii</taxon>
        <taxon>Neopterygii</taxon>
        <taxon>Teleostei</taxon>
        <taxon>Ostariophysi</taxon>
        <taxon>Cypriniformes</taxon>
        <taxon>Cyprinidae</taxon>
        <taxon>Labeoninae</taxon>
        <taxon>Labeonini</taxon>
        <taxon>Cirrhinus</taxon>
    </lineage>
</organism>
<accession>A0ABR3MRU5</accession>
<reference evidence="1 2" key="1">
    <citation type="submission" date="2023-09" db="EMBL/GenBank/DDBJ databases">
        <authorList>
            <person name="Wang M."/>
        </authorList>
    </citation>
    <scope>NUCLEOTIDE SEQUENCE [LARGE SCALE GENOMIC DNA]</scope>
    <source>
        <strain evidence="1">GT-2023</strain>
        <tissue evidence="1">Liver</tissue>
    </source>
</reference>
<comment type="caution">
    <text evidence="1">The sequence shown here is derived from an EMBL/GenBank/DDBJ whole genome shotgun (WGS) entry which is preliminary data.</text>
</comment>
<evidence type="ECO:0000313" key="1">
    <source>
        <dbReference type="EMBL" id="KAL1267354.1"/>
    </source>
</evidence>
<dbReference type="Proteomes" id="UP001558613">
    <property type="component" value="Unassembled WGS sequence"/>
</dbReference>
<name>A0ABR3MRU5_9TELE</name>
<sequence>MSTKPSVMLPDVHASPGLCLTAVRSCMNDTPEPESSADVSDPHPYRKKHCGHPDKFKFIFRNTWQILFSSIHGL</sequence>